<dbReference type="PATRIC" id="fig|1261658.3.peg.934"/>
<proteinExistence type="predicted"/>
<sequence length="152" mass="18259">MREKFYQDLYEVKDISDIKIDRDEENLISGRYIYRELKFGFFEANLPNSGFNIFTNILKISFDINYSNSKRNSFIQKLREFLEREVNDIPTLRTSYKLNKESNEIYFELINDIAFNNEIKVSSRNIILPMLDLLFLARTKILLFIIEFKNNN</sequence>
<protein>
    <submittedName>
        <fullName evidence="1">Uncharacterized protein</fullName>
    </submittedName>
</protein>
<name>A0A179CY94_BIBTR</name>
<gene>
    <name evidence="1" type="ORF">F480_04715</name>
</gene>
<dbReference type="Proteomes" id="UP000078358">
    <property type="component" value="Unassembled WGS sequence"/>
</dbReference>
<organism evidence="1 2">
    <name type="scientific">Bibersteinia trehalosi Y31</name>
    <dbReference type="NCBI Taxonomy" id="1261658"/>
    <lineage>
        <taxon>Bacteria</taxon>
        <taxon>Pseudomonadati</taxon>
        <taxon>Pseudomonadota</taxon>
        <taxon>Gammaproteobacteria</taxon>
        <taxon>Pasteurellales</taxon>
        <taxon>Pasteurellaceae</taxon>
        <taxon>Bibersteinia</taxon>
    </lineage>
</organism>
<dbReference type="AlphaFoldDB" id="A0A179CY94"/>
<evidence type="ECO:0000313" key="2">
    <source>
        <dbReference type="Proteomes" id="UP000078358"/>
    </source>
</evidence>
<dbReference type="RefSeq" id="WP_064318381.1">
    <property type="nucleotide sequence ID" value="NZ_JACI01000002.1"/>
</dbReference>
<comment type="caution">
    <text evidence="1">The sequence shown here is derived from an EMBL/GenBank/DDBJ whole genome shotgun (WGS) entry which is preliminary data.</text>
</comment>
<evidence type="ECO:0000313" key="1">
    <source>
        <dbReference type="EMBL" id="OAQ14884.1"/>
    </source>
</evidence>
<accession>A0A179CY94</accession>
<reference evidence="1 2" key="1">
    <citation type="submission" date="2014-01" db="EMBL/GenBank/DDBJ databases">
        <authorList>
            <person name="Zuccon D."/>
        </authorList>
    </citation>
    <scope>NUCLEOTIDE SEQUENCE [LARGE SCALE GENOMIC DNA]</scope>
    <source>
        <strain evidence="1 2">Y31</strain>
    </source>
</reference>
<dbReference type="EMBL" id="JACI01000002">
    <property type="protein sequence ID" value="OAQ14884.1"/>
    <property type="molecule type" value="Genomic_DNA"/>
</dbReference>